<dbReference type="RefSeq" id="WP_135208974.1">
    <property type="nucleotide sequence ID" value="NZ_SPVF01000252.1"/>
</dbReference>
<organism evidence="1 2">
    <name type="scientific">Zemynaea arenosa</name>
    <dbReference type="NCBI Taxonomy" id="2561931"/>
    <lineage>
        <taxon>Bacteria</taxon>
        <taxon>Pseudomonadati</taxon>
        <taxon>Pseudomonadota</taxon>
        <taxon>Betaproteobacteria</taxon>
        <taxon>Burkholderiales</taxon>
        <taxon>Oxalobacteraceae</taxon>
        <taxon>Telluria group</taxon>
        <taxon>Zemynaea</taxon>
    </lineage>
</organism>
<comment type="caution">
    <text evidence="1">The sequence shown here is derived from an EMBL/GenBank/DDBJ whole genome shotgun (WGS) entry which is preliminary data.</text>
</comment>
<reference evidence="1 2" key="1">
    <citation type="submission" date="2019-03" db="EMBL/GenBank/DDBJ databases">
        <title>Draft Genome Sequence of Massilia arenosa sp. nov., a Novel Massilia Species Isolated from a Sandy-loam Maize Soil.</title>
        <authorList>
            <person name="Raths R."/>
            <person name="Peta V."/>
            <person name="Bucking H."/>
        </authorList>
    </citation>
    <scope>NUCLEOTIDE SEQUENCE [LARGE SCALE GENOMIC DNA]</scope>
    <source>
        <strain evidence="1 2">MC02</strain>
    </source>
</reference>
<keyword evidence="2" id="KW-1185">Reference proteome</keyword>
<dbReference type="EMBL" id="SPVF01000252">
    <property type="protein sequence ID" value="TFW13381.1"/>
    <property type="molecule type" value="Genomic_DNA"/>
</dbReference>
<accession>A0A4Y9RYR3</accession>
<dbReference type="Proteomes" id="UP000298438">
    <property type="component" value="Unassembled WGS sequence"/>
</dbReference>
<evidence type="ECO:0000313" key="2">
    <source>
        <dbReference type="Proteomes" id="UP000298438"/>
    </source>
</evidence>
<dbReference type="Pfam" id="PF07178">
    <property type="entry name" value="TraL"/>
    <property type="match status" value="1"/>
</dbReference>
<dbReference type="AlphaFoldDB" id="A0A4Y9RYR3"/>
<dbReference type="InterPro" id="IPR009838">
    <property type="entry name" value="T4SS_TraL"/>
</dbReference>
<dbReference type="OrthoDB" id="8548046at2"/>
<proteinExistence type="predicted"/>
<name>A0A4Y9RYR3_9BURK</name>
<evidence type="ECO:0000313" key="1">
    <source>
        <dbReference type="EMBL" id="TFW13381.1"/>
    </source>
</evidence>
<dbReference type="GO" id="GO:0019867">
    <property type="term" value="C:outer membrane"/>
    <property type="evidence" value="ECO:0007669"/>
    <property type="project" value="InterPro"/>
</dbReference>
<protein>
    <submittedName>
        <fullName evidence="1">Type IV conjugative transfer system protein TraL</fullName>
    </submittedName>
</protein>
<sequence>MKNSPYIPTRLDDTWKLGLWDVDVASPVLLGCLLGYASNSKLGLVAWVSGGIAVARRLARLKADKHPAFALHWVYWHLPVTPLTSMRVTPPSSTTRMVG</sequence>
<gene>
    <name evidence="1" type="primary">traL</name>
    <name evidence="1" type="ORF">E4L96_19995</name>
</gene>
<dbReference type="NCBIfam" id="TIGR02762">
    <property type="entry name" value="TraL_TIGR"/>
    <property type="match status" value="1"/>
</dbReference>